<dbReference type="SUPFAM" id="SSF53474">
    <property type="entry name" value="alpha/beta-Hydrolases"/>
    <property type="match status" value="1"/>
</dbReference>
<keyword evidence="2" id="KW-0378">Hydrolase</keyword>
<dbReference type="PROSITE" id="PS00941">
    <property type="entry name" value="CARBOXYLESTERASE_B_2"/>
    <property type="match status" value="1"/>
</dbReference>
<gene>
    <name evidence="4" type="ORF">GRG538_LOCUS6815</name>
</gene>
<dbReference type="InterPro" id="IPR043502">
    <property type="entry name" value="DNA/RNA_pol_sf"/>
</dbReference>
<dbReference type="InterPro" id="IPR019826">
    <property type="entry name" value="Carboxylesterase_B_AS"/>
</dbReference>
<evidence type="ECO:0000313" key="4">
    <source>
        <dbReference type="EMBL" id="CAF3365330.1"/>
    </source>
</evidence>
<dbReference type="Proteomes" id="UP000663872">
    <property type="component" value="Unassembled WGS sequence"/>
</dbReference>
<evidence type="ECO:0000259" key="3">
    <source>
        <dbReference type="PROSITE" id="PS50878"/>
    </source>
</evidence>
<sequence length="876" mass="99219">MSDPYEVQIDIEYLELMNKLALFNENVETTNMVEIKKHISRLKPKKSCGFDAVSNYMIKRIPPGYINCLANCFNTWLKEYRYSDVWKLAKIITLNKLKAGVPRCKQTRPISLLATHSKLFEKIMLDRIRLWAETNSLVPIEQSGFRPGCLLPTRVLSIYQEVKNNMTANIPTLAIYIAYQKAYDKVWHKGLIVKLNRLSIPLGLLKLIVSWLNDRRAYVIFGENKSDIFYTYVGLPQGSSLSPYLLIVYHCDLVACVGAHSSHIFADDLNILISPPICREIKPMIKFLEEEGTKICNQIANYSKKWKQPVNVSKTVAQIFHSQVQNPINVFMDGKKLEVVKEFKYLGFAWTNKMSLKPTIDKTLENIQRTFMKYSFSGRSVIVPTKYGDVLGYATDLSRIFYGIPFAQPPLGPLRWNLPAPISRWAPATINATEIPPACPQPACDIHDILCPKTTSEDCLYLNIFTPLQNNSSLLPVMIFIPGGNFQFLDASLVIYEADRFVNTTNVVCIFIQYRLGVLGFLATGTGPNDFKGNYGILDQRLAIAWIKSNIDAFGGDPNQITLFGQSAGAQSTALHYLTSDMQSFFQAAIIQSSPMAVPFRTYAEYITPTVLLAEKLNCTVGDLECFRRASYQDIVTAQTAVNSMVTSMKALIFFEPWLPVIDNTIVHGQLLDLVTNVSFPLKPLITGTLTEEALGFIHDIWSTPVSPKIYVEVGIVIFGTKFLKIVERYPPEGSGDQRPLLARLATQWIFACPTRVFARKTATYSYVFGYPLQTNGTFNSSGCEGHTCHGDELVFLFEAFWTNLTTNTDRYISTTLATYWTNYAKSKDPNQPVQIPLVWPKVTNQSEQYLYFQDPLQIKENYLKDDCDFWDEIGY</sequence>
<dbReference type="Pfam" id="PF00078">
    <property type="entry name" value="RVT_1"/>
    <property type="match status" value="1"/>
</dbReference>
<dbReference type="InterPro" id="IPR029058">
    <property type="entry name" value="AB_hydrolase_fold"/>
</dbReference>
<evidence type="ECO:0000313" key="5">
    <source>
        <dbReference type="Proteomes" id="UP000663872"/>
    </source>
</evidence>
<dbReference type="AlphaFoldDB" id="A0A817X9C1"/>
<organism evidence="4 5">
    <name type="scientific">Rotaria socialis</name>
    <dbReference type="NCBI Taxonomy" id="392032"/>
    <lineage>
        <taxon>Eukaryota</taxon>
        <taxon>Metazoa</taxon>
        <taxon>Spiralia</taxon>
        <taxon>Gnathifera</taxon>
        <taxon>Rotifera</taxon>
        <taxon>Eurotatoria</taxon>
        <taxon>Bdelloidea</taxon>
        <taxon>Philodinida</taxon>
        <taxon>Philodinidae</taxon>
        <taxon>Rotaria</taxon>
    </lineage>
</organism>
<name>A0A817X9C1_9BILA</name>
<comment type="caution">
    <text evidence="4">The sequence shown here is derived from an EMBL/GenBank/DDBJ whole genome shotgun (WGS) entry which is preliminary data.</text>
</comment>
<dbReference type="InterPro" id="IPR019819">
    <property type="entry name" value="Carboxylesterase_B_CS"/>
</dbReference>
<proteinExistence type="inferred from homology"/>
<feature type="domain" description="Reverse transcriptase" evidence="3">
    <location>
        <begin position="75"/>
        <end position="350"/>
    </location>
</feature>
<dbReference type="InterPro" id="IPR000477">
    <property type="entry name" value="RT_dom"/>
</dbReference>
<dbReference type="CDD" id="cd01650">
    <property type="entry name" value="RT_nLTR_like"/>
    <property type="match status" value="1"/>
</dbReference>
<accession>A0A817X9C1</accession>
<dbReference type="PROSITE" id="PS50878">
    <property type="entry name" value="RT_POL"/>
    <property type="match status" value="1"/>
</dbReference>
<protein>
    <recommendedName>
        <fullName evidence="3">Reverse transcriptase domain-containing protein</fullName>
    </recommendedName>
</protein>
<reference evidence="4" key="1">
    <citation type="submission" date="2021-02" db="EMBL/GenBank/DDBJ databases">
        <authorList>
            <person name="Nowell W R."/>
        </authorList>
    </citation>
    <scope>NUCLEOTIDE SEQUENCE</scope>
</reference>
<evidence type="ECO:0000256" key="2">
    <source>
        <dbReference type="ARBA" id="ARBA00022801"/>
    </source>
</evidence>
<dbReference type="EMBL" id="CAJNYT010000706">
    <property type="protein sequence ID" value="CAF3365330.1"/>
    <property type="molecule type" value="Genomic_DNA"/>
</dbReference>
<evidence type="ECO:0000256" key="1">
    <source>
        <dbReference type="ARBA" id="ARBA00005964"/>
    </source>
</evidence>
<dbReference type="SUPFAM" id="SSF56672">
    <property type="entry name" value="DNA/RNA polymerases"/>
    <property type="match status" value="1"/>
</dbReference>
<dbReference type="Gene3D" id="3.40.50.1820">
    <property type="entry name" value="alpha/beta hydrolase"/>
    <property type="match status" value="1"/>
</dbReference>
<dbReference type="InterPro" id="IPR002018">
    <property type="entry name" value="CarbesteraseB"/>
</dbReference>
<dbReference type="PANTHER" id="PTHR45570:SF1">
    <property type="entry name" value="CARBOXYLIC ESTER HYDROLASE"/>
    <property type="match status" value="1"/>
</dbReference>
<dbReference type="PROSITE" id="PS00122">
    <property type="entry name" value="CARBOXYLESTERASE_B_1"/>
    <property type="match status" value="1"/>
</dbReference>
<comment type="similarity">
    <text evidence="1">Belongs to the type-B carboxylesterase/lipase family.</text>
</comment>
<dbReference type="Pfam" id="PF00135">
    <property type="entry name" value="COesterase"/>
    <property type="match status" value="1"/>
</dbReference>
<dbReference type="GO" id="GO:0016787">
    <property type="term" value="F:hydrolase activity"/>
    <property type="evidence" value="ECO:0007669"/>
    <property type="project" value="UniProtKB-KW"/>
</dbReference>
<dbReference type="PANTHER" id="PTHR45570">
    <property type="entry name" value="CARBOXYLIC ESTER HYDROLASE"/>
    <property type="match status" value="1"/>
</dbReference>